<keyword evidence="4" id="KW-0406">Ion transport</keyword>
<comment type="caution">
    <text evidence="6">The sequence shown here is derived from an EMBL/GenBank/DDBJ whole genome shotgun (WGS) entry which is preliminary data.</text>
</comment>
<dbReference type="InterPro" id="IPR050794">
    <property type="entry name" value="CPA2_transporter"/>
</dbReference>
<evidence type="ECO:0000313" key="7">
    <source>
        <dbReference type="Proteomes" id="UP000607653"/>
    </source>
</evidence>
<dbReference type="GO" id="GO:0006813">
    <property type="term" value="P:potassium ion transport"/>
    <property type="evidence" value="ECO:0007669"/>
    <property type="project" value="UniProtKB-KW"/>
</dbReference>
<name>A0A822Y1C4_NELNU</name>
<feature type="domain" description="Cation/H(+) antiporter C-terminal" evidence="5">
    <location>
        <begin position="73"/>
        <end position="220"/>
    </location>
</feature>
<dbReference type="InterPro" id="IPR057290">
    <property type="entry name" value="CHX17_C"/>
</dbReference>
<organism evidence="6 7">
    <name type="scientific">Nelumbo nucifera</name>
    <name type="common">Sacred lotus</name>
    <dbReference type="NCBI Taxonomy" id="4432"/>
    <lineage>
        <taxon>Eukaryota</taxon>
        <taxon>Viridiplantae</taxon>
        <taxon>Streptophyta</taxon>
        <taxon>Embryophyta</taxon>
        <taxon>Tracheophyta</taxon>
        <taxon>Spermatophyta</taxon>
        <taxon>Magnoliopsida</taxon>
        <taxon>Proteales</taxon>
        <taxon>Nelumbonaceae</taxon>
        <taxon>Nelumbo</taxon>
    </lineage>
</organism>
<dbReference type="Gene3D" id="3.40.50.12370">
    <property type="match status" value="1"/>
</dbReference>
<evidence type="ECO:0000256" key="3">
    <source>
        <dbReference type="ARBA" id="ARBA00022958"/>
    </source>
</evidence>
<dbReference type="PANTHER" id="PTHR32468:SF26">
    <property type="entry name" value="CATION_H(+) ANTIPORTER 15"/>
    <property type="match status" value="1"/>
</dbReference>
<evidence type="ECO:0000256" key="2">
    <source>
        <dbReference type="ARBA" id="ARBA00022538"/>
    </source>
</evidence>
<reference evidence="6 7" key="1">
    <citation type="journal article" date="2020" name="Mol. Biol. Evol.">
        <title>Distinct Expression and Methylation Patterns for Genes with Different Fates following a Single Whole-Genome Duplication in Flowering Plants.</title>
        <authorList>
            <person name="Shi T."/>
            <person name="Rahmani R.S."/>
            <person name="Gugger P.F."/>
            <person name="Wang M."/>
            <person name="Li H."/>
            <person name="Zhang Y."/>
            <person name="Li Z."/>
            <person name="Wang Q."/>
            <person name="Van de Peer Y."/>
            <person name="Marchal K."/>
            <person name="Chen J."/>
        </authorList>
    </citation>
    <scope>NUCLEOTIDE SEQUENCE [LARGE SCALE GENOMIC DNA]</scope>
    <source>
        <tissue evidence="6">Leaf</tissue>
    </source>
</reference>
<keyword evidence="7" id="KW-1185">Reference proteome</keyword>
<accession>A0A822Y1C4</accession>
<dbReference type="AlphaFoldDB" id="A0A822Y1C4"/>
<proteinExistence type="predicted"/>
<dbReference type="PANTHER" id="PTHR32468">
    <property type="entry name" value="CATION/H + ANTIPORTER"/>
    <property type="match status" value="1"/>
</dbReference>
<dbReference type="Proteomes" id="UP000607653">
    <property type="component" value="Unassembled WGS sequence"/>
</dbReference>
<keyword evidence="2" id="KW-0633">Potassium transport</keyword>
<gene>
    <name evidence="6" type="ORF">HUJ06_026553</name>
</gene>
<evidence type="ECO:0000313" key="6">
    <source>
        <dbReference type="EMBL" id="DAD25089.1"/>
    </source>
</evidence>
<evidence type="ECO:0000256" key="1">
    <source>
        <dbReference type="ARBA" id="ARBA00022448"/>
    </source>
</evidence>
<dbReference type="EMBL" id="DUZY01000001">
    <property type="protein sequence ID" value="DAD25089.1"/>
    <property type="molecule type" value="Genomic_DNA"/>
</dbReference>
<protein>
    <recommendedName>
        <fullName evidence="5">Cation/H(+) antiporter C-terminal domain-containing protein</fullName>
    </recommendedName>
</protein>
<evidence type="ECO:0000256" key="4">
    <source>
        <dbReference type="ARBA" id="ARBA00023065"/>
    </source>
</evidence>
<evidence type="ECO:0000259" key="5">
    <source>
        <dbReference type="Pfam" id="PF23259"/>
    </source>
</evidence>
<sequence length="241" mass="27640">MHEDICMLALEKMAALIIIPSQKKHSITGERVTNASLHKLNWNVLINAPCSVGILVHRNNNNRRFTVYDHFSYNVLVIFLGGADDREALAYCSRMATHPGVSVTVVRFLLREKNRDKNIDNERQLDDLIVHEFKHNNVKNQRVMYYEKVVEDMEQVFYGIRALDYENCNLVMVGRQHSTNLMNDMTMEDWLENSELGVIGHMLESLDIAAGVDSILVVQRCIMVDGEHFNCKFGNSPSIRS</sequence>
<keyword evidence="1" id="KW-0813">Transport</keyword>
<dbReference type="Pfam" id="PF23259">
    <property type="entry name" value="CHX17_C"/>
    <property type="match status" value="1"/>
</dbReference>
<keyword evidence="3" id="KW-0630">Potassium</keyword>